<evidence type="ECO:0000256" key="7">
    <source>
        <dbReference type="ARBA" id="ARBA00023002"/>
    </source>
</evidence>
<sequence>MLARRLLCRKQLWHASCVCTSVRHTQNQRVNQHALDTLNLEIRLPASLKKQPQRKPFAKNLFLAVFDHEFMYYPEPQTKDRHQRFFEWLQPIEKYMSECLENLHSVQKEDILAHLKELGVFRACVDEQHLGLNLNHSESAKLVEVLSCFPWLGCYMIKNHIVPVQIISTLASEEQKAKYLPRIAAGELIPTVCFTEPGNGINIYNIMSTAINSENDTHWSLNGEKTFVTNGHDANLFLVFCHCGHRRTITDTEGFLSILLVERDFGGVIINDVKNLVGLQNSPVSTVIFKDTEVPKENLLGDLKAGSSILIDLLSPGNRNLAPQAVGTLKAFTKMLTRHVLQRKHLDRNMHEYESVQEIIGKMASTLYGMESMLYYTTGIMDTFESQDCTLEKAMVEMYCTSECVARIYEGLQLVGSQSYLRENPYTRIFEDALSYTLFDGYNIDCNIYIALLGLQHTGKNLRNHIFKLRNPYIFPEYIFKWIMGKEYRADLKLADHLHPSFILGSTQLEKCITRLQTVSILLLERHGINISERQMELRRVGELATRTFALITILSRASRAYCIGLRNHNEDKNLADSFAILSINRVEILAEEIASGEWNNGDRFNKDVAELMYNKKDYFAEHPLNRTY</sequence>
<dbReference type="GO" id="GO:0005739">
    <property type="term" value="C:mitochondrion"/>
    <property type="evidence" value="ECO:0007669"/>
    <property type="project" value="UniProtKB-SubCell"/>
</dbReference>
<proteinExistence type="inferred from homology"/>
<dbReference type="Pfam" id="PF00441">
    <property type="entry name" value="Acyl-CoA_dh_1"/>
    <property type="match status" value="1"/>
</dbReference>
<evidence type="ECO:0000259" key="12">
    <source>
        <dbReference type="Pfam" id="PF02771"/>
    </source>
</evidence>
<keyword evidence="7 9" id="KW-0560">Oxidoreductase</keyword>
<evidence type="ECO:0000256" key="2">
    <source>
        <dbReference type="ARBA" id="ARBA00004173"/>
    </source>
</evidence>
<dbReference type="InterPro" id="IPR006091">
    <property type="entry name" value="Acyl-CoA_Oxase/DH_mid-dom"/>
</dbReference>
<evidence type="ECO:0000259" key="13">
    <source>
        <dbReference type="Pfam" id="PF21343"/>
    </source>
</evidence>
<dbReference type="InterPro" id="IPR036250">
    <property type="entry name" value="AcylCo_DH-like_C"/>
</dbReference>
<organism evidence="14 15">
    <name type="scientific">Trachymyrmex cornetzi</name>
    <dbReference type="NCBI Taxonomy" id="471704"/>
    <lineage>
        <taxon>Eukaryota</taxon>
        <taxon>Metazoa</taxon>
        <taxon>Ecdysozoa</taxon>
        <taxon>Arthropoda</taxon>
        <taxon>Hexapoda</taxon>
        <taxon>Insecta</taxon>
        <taxon>Pterygota</taxon>
        <taxon>Neoptera</taxon>
        <taxon>Endopterygota</taxon>
        <taxon>Hymenoptera</taxon>
        <taxon>Apocrita</taxon>
        <taxon>Aculeata</taxon>
        <taxon>Formicoidea</taxon>
        <taxon>Formicidae</taxon>
        <taxon>Myrmicinae</taxon>
        <taxon>Trachymyrmex</taxon>
    </lineage>
</organism>
<dbReference type="Pfam" id="PF02770">
    <property type="entry name" value="Acyl-CoA_dh_M"/>
    <property type="match status" value="1"/>
</dbReference>
<dbReference type="GO" id="GO:0006631">
    <property type="term" value="P:fatty acid metabolic process"/>
    <property type="evidence" value="ECO:0007669"/>
    <property type="project" value="UniProtKB-ARBA"/>
</dbReference>
<dbReference type="GO" id="GO:0050660">
    <property type="term" value="F:flavin adenine dinucleotide binding"/>
    <property type="evidence" value="ECO:0007669"/>
    <property type="project" value="InterPro"/>
</dbReference>
<keyword evidence="8" id="KW-0496">Mitochondrion</keyword>
<reference evidence="14 15" key="1">
    <citation type="submission" date="2015-09" db="EMBL/GenBank/DDBJ databases">
        <title>Trachymyrmex cornetzi WGS genome.</title>
        <authorList>
            <person name="Nygaard S."/>
            <person name="Hu H."/>
            <person name="Boomsma J."/>
            <person name="Zhang G."/>
        </authorList>
    </citation>
    <scope>NUCLEOTIDE SEQUENCE [LARGE SCALE GENOMIC DNA]</scope>
    <source>
        <strain evidence="14">Tcor2-1</strain>
        <tissue evidence="14">Whole body</tissue>
    </source>
</reference>
<dbReference type="Pfam" id="PF02771">
    <property type="entry name" value="Acyl-CoA_dh_N"/>
    <property type="match status" value="1"/>
</dbReference>
<dbReference type="SUPFAM" id="SSF56645">
    <property type="entry name" value="Acyl-CoA dehydrogenase NM domain-like"/>
    <property type="match status" value="1"/>
</dbReference>
<dbReference type="AlphaFoldDB" id="A0A151JS57"/>
<comment type="cofactor">
    <cofactor evidence="1 9">
        <name>FAD</name>
        <dbReference type="ChEBI" id="CHEBI:57692"/>
    </cofactor>
</comment>
<keyword evidence="15" id="KW-1185">Reference proteome</keyword>
<comment type="subcellular location">
    <subcellularLocation>
        <location evidence="2">Mitochondrion</location>
    </subcellularLocation>
</comment>
<dbReference type="InterPro" id="IPR009100">
    <property type="entry name" value="AcylCoA_DH/oxidase_NM_dom_sf"/>
</dbReference>
<evidence type="ECO:0000313" key="15">
    <source>
        <dbReference type="Proteomes" id="UP000078492"/>
    </source>
</evidence>
<accession>A0A151JS57</accession>
<evidence type="ECO:0000313" key="14">
    <source>
        <dbReference type="EMBL" id="KYN30218.1"/>
    </source>
</evidence>
<dbReference type="Proteomes" id="UP000078492">
    <property type="component" value="Unassembled WGS sequence"/>
</dbReference>
<dbReference type="InterPro" id="IPR049448">
    <property type="entry name" value="ACAD9/ACADV-like_C"/>
</dbReference>
<dbReference type="Pfam" id="PF21343">
    <property type="entry name" value="ACAD9-ACADV_C"/>
    <property type="match status" value="1"/>
</dbReference>
<evidence type="ECO:0000256" key="5">
    <source>
        <dbReference type="ARBA" id="ARBA00022827"/>
    </source>
</evidence>
<dbReference type="EMBL" id="KQ978543">
    <property type="protein sequence ID" value="KYN30218.1"/>
    <property type="molecule type" value="Genomic_DNA"/>
</dbReference>
<feature type="domain" description="Acyl-CoA dehydrogenase/oxidase C-terminal" evidence="10">
    <location>
        <begin position="320"/>
        <end position="442"/>
    </location>
</feature>
<feature type="domain" description="Acyl-CoA oxidase/dehydrogenase middle" evidence="11">
    <location>
        <begin position="192"/>
        <end position="291"/>
    </location>
</feature>
<keyword evidence="6" id="KW-0809">Transit peptide</keyword>
<dbReference type="Gene3D" id="2.40.110.10">
    <property type="entry name" value="Butyryl-CoA Dehydrogenase, subunit A, domain 2"/>
    <property type="match status" value="1"/>
</dbReference>
<evidence type="ECO:0000259" key="10">
    <source>
        <dbReference type="Pfam" id="PF00441"/>
    </source>
</evidence>
<dbReference type="SUPFAM" id="SSF47203">
    <property type="entry name" value="Acyl-CoA dehydrogenase C-terminal domain-like"/>
    <property type="match status" value="1"/>
</dbReference>
<dbReference type="STRING" id="471704.A0A151JS57"/>
<gene>
    <name evidence="14" type="ORF">ALC57_00356</name>
</gene>
<evidence type="ECO:0000256" key="4">
    <source>
        <dbReference type="ARBA" id="ARBA00022630"/>
    </source>
</evidence>
<dbReference type="Gene3D" id="1.10.540.10">
    <property type="entry name" value="Acyl-CoA dehydrogenase/oxidase, N-terminal domain"/>
    <property type="match status" value="1"/>
</dbReference>
<name>A0A151JS57_9HYME</name>
<dbReference type="InterPro" id="IPR013786">
    <property type="entry name" value="AcylCoA_DH/ox_N"/>
</dbReference>
<evidence type="ECO:0000256" key="3">
    <source>
        <dbReference type="ARBA" id="ARBA00009347"/>
    </source>
</evidence>
<dbReference type="KEGG" id="tcz:108758378"/>
<dbReference type="GO" id="GO:0003995">
    <property type="term" value="F:acyl-CoA dehydrogenase activity"/>
    <property type="evidence" value="ECO:0007669"/>
    <property type="project" value="TreeGrafter"/>
</dbReference>
<evidence type="ECO:0000256" key="1">
    <source>
        <dbReference type="ARBA" id="ARBA00001974"/>
    </source>
</evidence>
<feature type="domain" description="Acyl-CoA dehydrogenase/oxidase N-terminal" evidence="12">
    <location>
        <begin position="105"/>
        <end position="187"/>
    </location>
</feature>
<dbReference type="InterPro" id="IPR046373">
    <property type="entry name" value="Acyl-CoA_Oxase/DH_mid-dom_sf"/>
</dbReference>
<dbReference type="PANTHER" id="PTHR43884:SF9">
    <property type="entry name" value="COMPLEX I ASSEMBLY FACTOR ACAD9, MITOCHONDRIAL"/>
    <property type="match status" value="1"/>
</dbReference>
<feature type="domain" description="ACAD9/ACADV-like C-terminal" evidence="13">
    <location>
        <begin position="506"/>
        <end position="618"/>
    </location>
</feature>
<dbReference type="Gene3D" id="1.20.140.10">
    <property type="entry name" value="Butyryl-CoA Dehydrogenase, subunit A, domain 3"/>
    <property type="match status" value="2"/>
</dbReference>
<dbReference type="OrthoDB" id="354at2759"/>
<evidence type="ECO:0000256" key="8">
    <source>
        <dbReference type="ARBA" id="ARBA00023128"/>
    </source>
</evidence>
<protein>
    <submittedName>
        <fullName evidence="14">Acyl-CoA dehydrogenase family member 9, mitochondrial</fullName>
    </submittedName>
</protein>
<dbReference type="InterPro" id="IPR037069">
    <property type="entry name" value="AcylCoA_DH/ox_N_sf"/>
</dbReference>
<evidence type="ECO:0000256" key="6">
    <source>
        <dbReference type="ARBA" id="ARBA00022946"/>
    </source>
</evidence>
<comment type="similarity">
    <text evidence="3 9">Belongs to the acyl-CoA dehydrogenase family.</text>
</comment>
<evidence type="ECO:0000259" key="11">
    <source>
        <dbReference type="Pfam" id="PF02770"/>
    </source>
</evidence>
<dbReference type="InterPro" id="IPR009075">
    <property type="entry name" value="AcylCo_DH/oxidase_C"/>
</dbReference>
<evidence type="ECO:0000256" key="9">
    <source>
        <dbReference type="RuleBase" id="RU362125"/>
    </source>
</evidence>
<dbReference type="PANTHER" id="PTHR43884">
    <property type="entry name" value="ACYL-COA DEHYDROGENASE"/>
    <property type="match status" value="1"/>
</dbReference>
<keyword evidence="5 9" id="KW-0274">FAD</keyword>
<keyword evidence="4 9" id="KW-0285">Flavoprotein</keyword>